<feature type="coiled-coil region" evidence="1">
    <location>
        <begin position="234"/>
        <end position="275"/>
    </location>
</feature>
<evidence type="ECO:0000313" key="4">
    <source>
        <dbReference type="EMBL" id="ABN52517.1"/>
    </source>
</evidence>
<dbReference type="InterPro" id="IPR003018">
    <property type="entry name" value="GAF"/>
</dbReference>
<sequence length="465" mass="53427">MQNKSVYILIVKFFFLCAVLFFSAVGFARTSDFRFAIIMGFALILALIDYMSKVVSNKKNYQELLINNERIKKMEAELDSLHEVSKVITSTFDVKVIMEHTYNELVRITRCEWYYVCFVDKESFEPAFNYEFGNQVLKEAGNIDYEQYVRNLAKSNPFSEPQIETLLREEKREIMAISLNVSDELIGAIFIGSSKTGAFSEVNLSFLKSLAGYVAIGIRNAEMFNNIYSQKQEIEALYEQAAASNEELNSYIKELDKTKEELNQKNIELMTLFDNIQYGYLQTVMCLANSIEAKDPYTRGHCQRVMEISCELARAMKLSEEEIKDLRYAAILHDIGKIGISASILNKQGKLTDEEFEEIKKHPIIAYNILKDVEFLKNGLNGILQHHERYDGKGYPYGLKGEEICIFARIMCVADAFDAMTSDRPYRKGMDMKSALEEIKRCRGTQFDPEIADLLLMMADEGRTY</sequence>
<feature type="domain" description="HD-GYP" evidence="3">
    <location>
        <begin position="276"/>
        <end position="465"/>
    </location>
</feature>
<feature type="transmembrane region" description="Helical" evidence="2">
    <location>
        <begin position="33"/>
        <end position="51"/>
    </location>
</feature>
<evidence type="ECO:0000313" key="5">
    <source>
        <dbReference type="Proteomes" id="UP000002145"/>
    </source>
</evidence>
<dbReference type="KEGG" id="cth:Cthe_1285"/>
<dbReference type="OrthoDB" id="9804747at2"/>
<dbReference type="PANTHER" id="PTHR43155">
    <property type="entry name" value="CYCLIC DI-GMP PHOSPHODIESTERASE PA4108-RELATED"/>
    <property type="match status" value="1"/>
</dbReference>
<proteinExistence type="predicted"/>
<feature type="transmembrane region" description="Helical" evidence="2">
    <location>
        <begin position="7"/>
        <end position="27"/>
    </location>
</feature>
<dbReference type="Gene3D" id="3.30.450.40">
    <property type="match status" value="1"/>
</dbReference>
<reference evidence="4 5" key="2">
    <citation type="journal article" date="2013" name="Biotechnol. Biofuels">
        <title>Global transcriptome analysis of Clostridium thermocellum ATCC 27405 during growth on dilute acid pretreated Populus and switchgrass.</title>
        <authorList>
            <person name="Wilson C.M."/>
            <person name="Rodriguez M.Jr."/>
            <person name="Johnson C.M."/>
            <person name="Martin S.L."/>
            <person name="Chu T.M."/>
            <person name="Wolfinger R.D."/>
            <person name="Hauser L.J."/>
            <person name="Land M.L."/>
            <person name="Klingeman D.M."/>
            <person name="Syed M.H."/>
            <person name="Ragauskas A.J."/>
            <person name="Tschaplinski T.J."/>
            <person name="Mielenz J.R."/>
            <person name="Brown S.D."/>
        </authorList>
    </citation>
    <scope>NUCLEOTIDE SEQUENCE [LARGE SCALE GENOMIC DNA]</scope>
    <source>
        <strain evidence="5">ATCC 27405 / DSM 1237 / JCM 9322 / NBRC 103400 / NCIMB 10682 / NRRL B-4536 / VPI 7372</strain>
    </source>
</reference>
<dbReference type="CDD" id="cd00077">
    <property type="entry name" value="HDc"/>
    <property type="match status" value="1"/>
</dbReference>
<protein>
    <submittedName>
        <fullName evidence="4">Metal dependent phosphohydrolase</fullName>
    </submittedName>
</protein>
<accession>A3DEY8</accession>
<dbReference type="RefSeq" id="WP_011838046.1">
    <property type="nucleotide sequence ID" value="NC_009012.1"/>
</dbReference>
<dbReference type="InterPro" id="IPR003607">
    <property type="entry name" value="HD/PDEase_dom"/>
</dbReference>
<keyword evidence="1" id="KW-0175">Coiled coil</keyword>
<evidence type="ECO:0000256" key="1">
    <source>
        <dbReference type="SAM" id="Coils"/>
    </source>
</evidence>
<dbReference type="PROSITE" id="PS51832">
    <property type="entry name" value="HD_GYP"/>
    <property type="match status" value="1"/>
</dbReference>
<dbReference type="SMART" id="SM00471">
    <property type="entry name" value="HDc"/>
    <property type="match status" value="1"/>
</dbReference>
<dbReference type="SUPFAM" id="SSF55781">
    <property type="entry name" value="GAF domain-like"/>
    <property type="match status" value="1"/>
</dbReference>
<dbReference type="EMBL" id="CP000568">
    <property type="protein sequence ID" value="ABN52517.1"/>
    <property type="molecule type" value="Genomic_DNA"/>
</dbReference>
<dbReference type="GeneID" id="35805844"/>
<dbReference type="SUPFAM" id="SSF109604">
    <property type="entry name" value="HD-domain/PDEase-like"/>
    <property type="match status" value="1"/>
</dbReference>
<dbReference type="Proteomes" id="UP000002145">
    <property type="component" value="Chromosome"/>
</dbReference>
<gene>
    <name evidence="4" type="ordered locus">Cthe_1285</name>
</gene>
<keyword evidence="5" id="KW-1185">Reference proteome</keyword>
<dbReference type="InterPro" id="IPR037522">
    <property type="entry name" value="HD_GYP_dom"/>
</dbReference>
<dbReference type="Pfam" id="PF13492">
    <property type="entry name" value="GAF_3"/>
    <property type="match status" value="1"/>
</dbReference>
<dbReference type="AlphaFoldDB" id="A3DEY8"/>
<name>A3DEY8_ACET2</name>
<keyword evidence="2" id="KW-0472">Membrane</keyword>
<organism evidence="4 5">
    <name type="scientific">Acetivibrio thermocellus (strain ATCC 27405 / DSM 1237 / JCM 9322 / NBRC 103400 / NCIMB 10682 / NRRL B-4536 / VPI 7372)</name>
    <name type="common">Clostridium thermocellum</name>
    <dbReference type="NCBI Taxonomy" id="203119"/>
    <lineage>
        <taxon>Bacteria</taxon>
        <taxon>Bacillati</taxon>
        <taxon>Bacillota</taxon>
        <taxon>Clostridia</taxon>
        <taxon>Eubacteriales</taxon>
        <taxon>Oscillospiraceae</taxon>
        <taxon>Acetivibrio</taxon>
    </lineage>
</organism>
<dbReference type="Gene3D" id="1.10.3210.10">
    <property type="entry name" value="Hypothetical protein af1432"/>
    <property type="match status" value="1"/>
</dbReference>
<dbReference type="InterPro" id="IPR029016">
    <property type="entry name" value="GAF-like_dom_sf"/>
</dbReference>
<dbReference type="eggNOG" id="COG2206">
    <property type="taxonomic scope" value="Bacteria"/>
</dbReference>
<dbReference type="STRING" id="203119.Cthe_1285"/>
<dbReference type="HOGENOM" id="CLU_000445_92_13_9"/>
<dbReference type="Pfam" id="PF13487">
    <property type="entry name" value="HD_5"/>
    <property type="match status" value="1"/>
</dbReference>
<evidence type="ECO:0000259" key="3">
    <source>
        <dbReference type="PROSITE" id="PS51832"/>
    </source>
</evidence>
<dbReference type="PANTHER" id="PTHR43155:SF2">
    <property type="entry name" value="CYCLIC DI-GMP PHOSPHODIESTERASE PA4108"/>
    <property type="match status" value="1"/>
</dbReference>
<keyword evidence="2" id="KW-1133">Transmembrane helix</keyword>
<reference evidence="5" key="1">
    <citation type="submission" date="2007-02" db="EMBL/GenBank/DDBJ databases">
        <title>Complete sequence of Clostridium thermocellum ATCC 27405.</title>
        <authorList>
            <consortium name="US DOE Joint Genome Institute"/>
            <person name="Copeland A."/>
            <person name="Lucas S."/>
            <person name="Lapidus A."/>
            <person name="Barry K."/>
            <person name="Detter J.C."/>
            <person name="Glavina del Rio T."/>
            <person name="Hammon N."/>
            <person name="Israni S."/>
            <person name="Dalin E."/>
            <person name="Tice H."/>
            <person name="Pitluck S."/>
            <person name="Chertkov O."/>
            <person name="Brettin T."/>
            <person name="Bruce D."/>
            <person name="Han C."/>
            <person name="Tapia R."/>
            <person name="Gilna P."/>
            <person name="Schmutz J."/>
            <person name="Larimer F."/>
            <person name="Land M."/>
            <person name="Hauser L."/>
            <person name="Kyrpides N."/>
            <person name="Mikhailova N."/>
            <person name="Wu J.H.D."/>
            <person name="Newcomb M."/>
            <person name="Richardson P."/>
        </authorList>
    </citation>
    <scope>NUCLEOTIDE SEQUENCE [LARGE SCALE GENOMIC DNA]</scope>
    <source>
        <strain evidence="5">ATCC 27405 / DSM 1237 / JCM 9322 / NBRC 103400 / NCIMB 10682 / NRRL B-4536 / VPI 7372</strain>
    </source>
</reference>
<keyword evidence="2" id="KW-0812">Transmembrane</keyword>
<evidence type="ECO:0000256" key="2">
    <source>
        <dbReference type="SAM" id="Phobius"/>
    </source>
</evidence>